<comment type="subcellular location">
    <subcellularLocation>
        <location evidence="1">Nucleus</location>
    </subcellularLocation>
</comment>
<dbReference type="SMART" id="SM00353">
    <property type="entry name" value="HLH"/>
    <property type="match status" value="1"/>
</dbReference>
<reference evidence="9 10" key="1">
    <citation type="submission" date="2020-05" db="EMBL/GenBank/DDBJ databases">
        <title>Vigna angularis (adzuki bean) Var. LongXiaoDou No. 4 denovo assembly.</title>
        <authorList>
            <person name="Xiang H."/>
        </authorList>
    </citation>
    <scope>NUCLEOTIDE SEQUENCE [LARGE SCALE GENOMIC DNA]</scope>
    <source>
        <tissue evidence="9">Leaf</tissue>
    </source>
</reference>
<dbReference type="PANTHER" id="PTHR45855">
    <property type="entry name" value="TRANSCRIPTION FACTOR PIF1-RELATED"/>
    <property type="match status" value="1"/>
</dbReference>
<feature type="signal peptide" evidence="7">
    <location>
        <begin position="1"/>
        <end position="19"/>
    </location>
</feature>
<evidence type="ECO:0000256" key="7">
    <source>
        <dbReference type="SAM" id="SignalP"/>
    </source>
</evidence>
<dbReference type="AlphaFoldDB" id="A0A8T0JKM9"/>
<feature type="compositionally biased region" description="Low complexity" evidence="6">
    <location>
        <begin position="86"/>
        <end position="101"/>
    </location>
</feature>
<protein>
    <submittedName>
        <fullName evidence="9">Transcription factor SPATULA Basic helix-loop-helix protein</fullName>
    </submittedName>
</protein>
<evidence type="ECO:0000313" key="10">
    <source>
        <dbReference type="Proteomes" id="UP000743370"/>
    </source>
</evidence>
<organism evidence="9 10">
    <name type="scientific">Phaseolus angularis</name>
    <name type="common">Azuki bean</name>
    <name type="synonym">Vigna angularis</name>
    <dbReference type="NCBI Taxonomy" id="3914"/>
    <lineage>
        <taxon>Eukaryota</taxon>
        <taxon>Viridiplantae</taxon>
        <taxon>Streptophyta</taxon>
        <taxon>Embryophyta</taxon>
        <taxon>Tracheophyta</taxon>
        <taxon>Spermatophyta</taxon>
        <taxon>Magnoliopsida</taxon>
        <taxon>eudicotyledons</taxon>
        <taxon>Gunneridae</taxon>
        <taxon>Pentapetalae</taxon>
        <taxon>rosids</taxon>
        <taxon>fabids</taxon>
        <taxon>Fabales</taxon>
        <taxon>Fabaceae</taxon>
        <taxon>Papilionoideae</taxon>
        <taxon>50 kb inversion clade</taxon>
        <taxon>NPAAA clade</taxon>
        <taxon>indigoferoid/millettioid clade</taxon>
        <taxon>Phaseoleae</taxon>
        <taxon>Vigna</taxon>
    </lineage>
</organism>
<proteinExistence type="predicted"/>
<dbReference type="FunFam" id="4.10.280.10:FF:000004">
    <property type="entry name" value="Basic helix-loop-helix transcription factor"/>
    <property type="match status" value="1"/>
</dbReference>
<dbReference type="InterPro" id="IPR031066">
    <property type="entry name" value="bHLH_ALC-like_plant"/>
</dbReference>
<feature type="compositionally biased region" description="Polar residues" evidence="6">
    <location>
        <begin position="358"/>
        <end position="368"/>
    </location>
</feature>
<keyword evidence="2" id="KW-0805">Transcription regulation</keyword>
<evidence type="ECO:0000256" key="2">
    <source>
        <dbReference type="ARBA" id="ARBA00023015"/>
    </source>
</evidence>
<dbReference type="PROSITE" id="PS50888">
    <property type="entry name" value="BHLH"/>
    <property type="match status" value="1"/>
</dbReference>
<dbReference type="InterPro" id="IPR011598">
    <property type="entry name" value="bHLH_dom"/>
</dbReference>
<feature type="compositionally biased region" description="Basic and acidic residues" evidence="6">
    <location>
        <begin position="198"/>
        <end position="210"/>
    </location>
</feature>
<name>A0A8T0JKM9_PHAAN</name>
<feature type="region of interest" description="Disordered" evidence="6">
    <location>
        <begin position="347"/>
        <end position="368"/>
    </location>
</feature>
<dbReference type="GO" id="GO:0005634">
    <property type="term" value="C:nucleus"/>
    <property type="evidence" value="ECO:0007669"/>
    <property type="project" value="UniProtKB-SubCell"/>
</dbReference>
<dbReference type="Gene3D" id="4.10.280.10">
    <property type="entry name" value="Helix-loop-helix DNA-binding domain"/>
    <property type="match status" value="1"/>
</dbReference>
<evidence type="ECO:0000256" key="3">
    <source>
        <dbReference type="ARBA" id="ARBA00023125"/>
    </source>
</evidence>
<evidence type="ECO:0000256" key="6">
    <source>
        <dbReference type="SAM" id="MobiDB-lite"/>
    </source>
</evidence>
<evidence type="ECO:0000259" key="8">
    <source>
        <dbReference type="PROSITE" id="PS50888"/>
    </source>
</evidence>
<dbReference type="Pfam" id="PF00010">
    <property type="entry name" value="HLH"/>
    <property type="match status" value="1"/>
</dbReference>
<dbReference type="CDD" id="cd11445">
    <property type="entry name" value="bHLH_AtPIF_like"/>
    <property type="match status" value="1"/>
</dbReference>
<evidence type="ECO:0000313" key="9">
    <source>
        <dbReference type="EMBL" id="KAG2375979.1"/>
    </source>
</evidence>
<dbReference type="PANTHER" id="PTHR45855:SF73">
    <property type="entry name" value="TRANSCRIPTION FACTOR SPATULA"/>
    <property type="match status" value="1"/>
</dbReference>
<dbReference type="InterPro" id="IPR047265">
    <property type="entry name" value="PIF1-like_bHLH"/>
</dbReference>
<dbReference type="GO" id="GO:0003677">
    <property type="term" value="F:DNA binding"/>
    <property type="evidence" value="ECO:0007669"/>
    <property type="project" value="UniProtKB-KW"/>
</dbReference>
<keyword evidence="7" id="KW-0732">Signal</keyword>
<dbReference type="Proteomes" id="UP000743370">
    <property type="component" value="Unassembled WGS sequence"/>
</dbReference>
<feature type="domain" description="BHLH" evidence="8">
    <location>
        <begin position="198"/>
        <end position="247"/>
    </location>
</feature>
<evidence type="ECO:0000256" key="1">
    <source>
        <dbReference type="ARBA" id="ARBA00004123"/>
    </source>
</evidence>
<keyword evidence="3" id="KW-0238">DNA-binding</keyword>
<feature type="region of interest" description="Disordered" evidence="6">
    <location>
        <begin position="86"/>
        <end position="119"/>
    </location>
</feature>
<keyword evidence="4" id="KW-0804">Transcription</keyword>
<keyword evidence="5" id="KW-0539">Nucleus</keyword>
<feature type="region of interest" description="Disordered" evidence="6">
    <location>
        <begin position="186"/>
        <end position="210"/>
    </location>
</feature>
<evidence type="ECO:0000256" key="5">
    <source>
        <dbReference type="ARBA" id="ARBA00023242"/>
    </source>
</evidence>
<feature type="chain" id="PRO_5035754207" evidence="7">
    <location>
        <begin position="20"/>
        <end position="462"/>
    </location>
</feature>
<dbReference type="GO" id="GO:0046983">
    <property type="term" value="F:protein dimerization activity"/>
    <property type="evidence" value="ECO:0007669"/>
    <property type="project" value="InterPro"/>
</dbReference>
<sequence>MPFFLFLFLFHKFLKVVGCITIYYFLSQHTETKSTKPPQLNPSLHSSFFSAHTPVGMGDMYHFDKNLSSQDEISLFLRQILLRSSPSSSSSPHSVPGSCNSNISHQNVNSHASFTPSHLQHGKISNLGSTASFVSPSGTCGSFKAQTASAANVSSSSVLVSENENDDYDCESEEGVEALAEELPTKPIPSRNSSKRSRAAEVHNLSEKRRRSRINEKMKALQNLIPNSNKTDKASMLDEAIEYLKQLQLQVQMLSMRNGLTLHPMCFPEGLQPLQLSQMGMELSERNRSTTLNMTATLPLHQENPLHYTSNLPSKHILPNQPSAPYPSFINNPETSFGLESRIQPETKPLQHKGGPSGQPSAIHSDANTLGSSQVSLSFDTQTCEPCIGRREQSGMIIRNSEANIVVTSQLSSTRDCNAVQREKGGGSGNSKTEIFEVYKFSLAMLFEFWFPRKSRNTDPLS</sequence>
<dbReference type="InterPro" id="IPR036638">
    <property type="entry name" value="HLH_DNA-bd_sf"/>
</dbReference>
<dbReference type="SUPFAM" id="SSF47459">
    <property type="entry name" value="HLH, helix-loop-helix DNA-binding domain"/>
    <property type="match status" value="1"/>
</dbReference>
<dbReference type="EMBL" id="JABFOF010000010">
    <property type="protein sequence ID" value="KAG2375979.1"/>
    <property type="molecule type" value="Genomic_DNA"/>
</dbReference>
<gene>
    <name evidence="9" type="ORF">HKW66_Vig0158670</name>
</gene>
<evidence type="ECO:0000256" key="4">
    <source>
        <dbReference type="ARBA" id="ARBA00023163"/>
    </source>
</evidence>
<comment type="caution">
    <text evidence="9">The sequence shown here is derived from an EMBL/GenBank/DDBJ whole genome shotgun (WGS) entry which is preliminary data.</text>
</comment>
<accession>A0A8T0JKM9</accession>
<feature type="compositionally biased region" description="Polar residues" evidence="6">
    <location>
        <begin position="102"/>
        <end position="118"/>
    </location>
</feature>